<accession>A0A9P4L9B8</accession>
<dbReference type="RefSeq" id="XP_040788826.1">
    <property type="nucleotide sequence ID" value="XM_040936966.1"/>
</dbReference>
<proteinExistence type="predicted"/>
<name>A0A9P4L9B8_9PLEO</name>
<dbReference type="EMBL" id="ML976616">
    <property type="protein sequence ID" value="KAF1846263.1"/>
    <property type="molecule type" value="Genomic_DNA"/>
</dbReference>
<feature type="region of interest" description="Disordered" evidence="1">
    <location>
        <begin position="430"/>
        <end position="474"/>
    </location>
</feature>
<feature type="compositionally biased region" description="Low complexity" evidence="1">
    <location>
        <begin position="441"/>
        <end position="455"/>
    </location>
</feature>
<sequence length="1060" mass="113672">MCKYIYAYSSTCQHGELTRVTYCNKATALGLPKHDSHSPNGAGVDNTPGAQPGPSSSHPPTSSANNSSSSSPHTQQQHYSNMSTISPSKAGTPLAWSITATERNEQVSPQAAFVPRSAINDNYRHQASGSANANSELDTQGYRNIDMDIPLDTQSSLSMGFTHDGKVTELVARFESYAGCSDASEVSPIGHARIHGDSNRSPTQSDTDTVRQPPKEHVQFETDNHTIGHTAQGQQSPRKPIPSQWFPKSNAPNLATAQRAKERSHKKGSHSGSPVEVRTLRGTRSSVDLGKRHNAEGATFLTKEALAAVDSNITSPTSPCSPNRLHRSPSKPSWQSPNASPLRSSLRQQSTVTNKVSPTRPTYLNAETALNAHSRAASSVATSTGGNSFHTAEDSPVRSPVGSELSFWSAEEIIEDMDIPYHNLTADSETVQTGQGSSNVSTLKGKSTGKTSSIKPKLALTIPPSGSSSSTDHDSVVALTSATSKSETIVSPWSLTSPIQTSRIPRVATKSQIGRPSGATRSSTLKKAQSAKCLIAKAKSQQEQTSALPQISRADPSTVQSLLHTYTINSPDSTTLFSHISAVDKVAHACDAPAHAELSPALAPRHTSDKLTLNSNETALADSATSVDDCISGRTSSATSATVKASPALEDPVLIDSAVIYSRKKSDAFGTMLEWSINVLSFIFMMAHTLDLGTVHVHDIHDDAASVASSYAGIAHNDLAVRGRTDRYAPSARRQVESETSMQSSLGSDLRATAPAFVPQATQQTYPASSRTEETTLLRPDQEGLFPDLSSLDQHGVPWFYYMYPIHFAYEQGFRNGRSRSPKKFKPRKQRESISSPTATQHVFQNANTSVAGFKPAATPLSEVLQRQPSAVLMPLPPVPSHELQEPVKQENSHPGLTAEQKVANIPCTNESSIPFSTQIDLITQQAALRNDTDNKTQRFANMDLTTIRNVGLPLGPRNMCTPSYYAFPRRNPRQGYRHTGNGLYGGRGAAGVPMHATAPFPDPVPPPSRPLQNQQQVLGGSSNNYMGYSIGTEACGRVDIDIAVERGGGDACNTCEPDH</sequence>
<feature type="compositionally biased region" description="Polar residues" evidence="1">
    <location>
        <begin position="330"/>
        <end position="361"/>
    </location>
</feature>
<dbReference type="OrthoDB" id="3795043at2759"/>
<feature type="region of interest" description="Disordered" evidence="1">
    <location>
        <begin position="227"/>
        <end position="291"/>
    </location>
</feature>
<feature type="compositionally biased region" description="Basic residues" evidence="1">
    <location>
        <begin position="817"/>
        <end position="829"/>
    </location>
</feature>
<feature type="compositionally biased region" description="Polar residues" evidence="1">
    <location>
        <begin position="312"/>
        <end position="321"/>
    </location>
</feature>
<organism evidence="2 3">
    <name type="scientific">Cucurbitaria berberidis CBS 394.84</name>
    <dbReference type="NCBI Taxonomy" id="1168544"/>
    <lineage>
        <taxon>Eukaryota</taxon>
        <taxon>Fungi</taxon>
        <taxon>Dikarya</taxon>
        <taxon>Ascomycota</taxon>
        <taxon>Pezizomycotina</taxon>
        <taxon>Dothideomycetes</taxon>
        <taxon>Pleosporomycetidae</taxon>
        <taxon>Pleosporales</taxon>
        <taxon>Pleosporineae</taxon>
        <taxon>Cucurbitariaceae</taxon>
        <taxon>Cucurbitaria</taxon>
    </lineage>
</organism>
<feature type="region of interest" description="Disordered" evidence="1">
    <location>
        <begin position="375"/>
        <end position="403"/>
    </location>
</feature>
<feature type="compositionally biased region" description="Polar residues" evidence="1">
    <location>
        <begin position="246"/>
        <end position="256"/>
    </location>
</feature>
<reference evidence="2" key="1">
    <citation type="submission" date="2020-01" db="EMBL/GenBank/DDBJ databases">
        <authorList>
            <consortium name="DOE Joint Genome Institute"/>
            <person name="Haridas S."/>
            <person name="Albert R."/>
            <person name="Binder M."/>
            <person name="Bloem J."/>
            <person name="Labutti K."/>
            <person name="Salamov A."/>
            <person name="Andreopoulos B."/>
            <person name="Baker S.E."/>
            <person name="Barry K."/>
            <person name="Bills G."/>
            <person name="Bluhm B.H."/>
            <person name="Cannon C."/>
            <person name="Castanera R."/>
            <person name="Culley D.E."/>
            <person name="Daum C."/>
            <person name="Ezra D."/>
            <person name="Gonzalez J.B."/>
            <person name="Henrissat B."/>
            <person name="Kuo A."/>
            <person name="Liang C."/>
            <person name="Lipzen A."/>
            <person name="Lutzoni F."/>
            <person name="Magnuson J."/>
            <person name="Mondo S."/>
            <person name="Nolan M."/>
            <person name="Ohm R."/>
            <person name="Pangilinan J."/>
            <person name="Park H.-J."/>
            <person name="Ramirez L."/>
            <person name="Alfaro M."/>
            <person name="Sun H."/>
            <person name="Tritt A."/>
            <person name="Yoshinaga Y."/>
            <person name="Zwiers L.-H."/>
            <person name="Turgeon B.G."/>
            <person name="Goodwin S.B."/>
            <person name="Spatafora J.W."/>
            <person name="Crous P.W."/>
            <person name="Grigoriev I.V."/>
        </authorList>
    </citation>
    <scope>NUCLEOTIDE SEQUENCE</scope>
    <source>
        <strain evidence="2">CBS 394.84</strain>
    </source>
</reference>
<feature type="compositionally biased region" description="Polar residues" evidence="1">
    <location>
        <begin position="376"/>
        <end position="390"/>
    </location>
</feature>
<feature type="region of interest" description="Disordered" evidence="1">
    <location>
        <begin position="34"/>
        <end position="91"/>
    </location>
</feature>
<protein>
    <submittedName>
        <fullName evidence="2">Uncharacterized protein</fullName>
    </submittedName>
</protein>
<dbReference type="GeneID" id="63854216"/>
<keyword evidence="3" id="KW-1185">Reference proteome</keyword>
<comment type="caution">
    <text evidence="2">The sequence shown here is derived from an EMBL/GenBank/DDBJ whole genome shotgun (WGS) entry which is preliminary data.</text>
</comment>
<dbReference type="AlphaFoldDB" id="A0A9P4L9B8"/>
<evidence type="ECO:0000313" key="2">
    <source>
        <dbReference type="EMBL" id="KAF1846263.1"/>
    </source>
</evidence>
<feature type="region of interest" description="Disordered" evidence="1">
    <location>
        <begin position="817"/>
        <end position="841"/>
    </location>
</feature>
<feature type="region of interest" description="Disordered" evidence="1">
    <location>
        <begin position="312"/>
        <end position="361"/>
    </location>
</feature>
<feature type="compositionally biased region" description="Low complexity" evidence="1">
    <location>
        <begin position="54"/>
        <end position="74"/>
    </location>
</feature>
<feature type="compositionally biased region" description="Polar residues" evidence="1">
    <location>
        <begin position="75"/>
        <end position="89"/>
    </location>
</feature>
<feature type="compositionally biased region" description="Polar residues" evidence="1">
    <location>
        <begin position="227"/>
        <end position="237"/>
    </location>
</feature>
<evidence type="ECO:0000256" key="1">
    <source>
        <dbReference type="SAM" id="MobiDB-lite"/>
    </source>
</evidence>
<dbReference type="Proteomes" id="UP000800039">
    <property type="component" value="Unassembled WGS sequence"/>
</dbReference>
<gene>
    <name evidence="2" type="ORF">K460DRAFT_406479</name>
</gene>
<evidence type="ECO:0000313" key="3">
    <source>
        <dbReference type="Proteomes" id="UP000800039"/>
    </source>
</evidence>
<feature type="region of interest" description="Disordered" evidence="1">
    <location>
        <begin position="190"/>
        <end position="214"/>
    </location>
</feature>
<feature type="compositionally biased region" description="Polar residues" evidence="1">
    <location>
        <begin position="430"/>
        <end position="440"/>
    </location>
</feature>